<dbReference type="GO" id="GO:0016020">
    <property type="term" value="C:membrane"/>
    <property type="evidence" value="ECO:0007669"/>
    <property type="project" value="UniProtKB-SubCell"/>
</dbReference>
<name>A0AAP0JFW5_9MAGN</name>
<evidence type="ECO:0000256" key="4">
    <source>
        <dbReference type="ARBA" id="ARBA00022679"/>
    </source>
</evidence>
<organism evidence="11 12">
    <name type="scientific">Stephania cephalantha</name>
    <dbReference type="NCBI Taxonomy" id="152367"/>
    <lineage>
        <taxon>Eukaryota</taxon>
        <taxon>Viridiplantae</taxon>
        <taxon>Streptophyta</taxon>
        <taxon>Embryophyta</taxon>
        <taxon>Tracheophyta</taxon>
        <taxon>Spermatophyta</taxon>
        <taxon>Magnoliopsida</taxon>
        <taxon>Ranunculales</taxon>
        <taxon>Menispermaceae</taxon>
        <taxon>Menispermoideae</taxon>
        <taxon>Cissampelideae</taxon>
        <taxon>Stephania</taxon>
    </lineage>
</organism>
<keyword evidence="5 9" id="KW-0812">Transmembrane</keyword>
<dbReference type="Pfam" id="PF13813">
    <property type="entry name" value="MBOAT_2"/>
    <property type="match status" value="2"/>
</dbReference>
<comment type="similarity">
    <text evidence="3">Belongs to the wax synthase family.</text>
</comment>
<reference evidence="11 12" key="1">
    <citation type="submission" date="2024-01" db="EMBL/GenBank/DDBJ databases">
        <title>Genome assemblies of Stephania.</title>
        <authorList>
            <person name="Yang L."/>
        </authorList>
    </citation>
    <scope>NUCLEOTIDE SEQUENCE [LARGE SCALE GENOMIC DNA]</scope>
    <source>
        <strain evidence="11">JXDWG</strain>
        <tissue evidence="11">Leaf</tissue>
    </source>
</reference>
<keyword evidence="12" id="KW-1185">Reference proteome</keyword>
<dbReference type="PANTHER" id="PTHR31595:SF57">
    <property type="entry name" value="OS04G0481900 PROTEIN"/>
    <property type="match status" value="1"/>
</dbReference>
<evidence type="ECO:0000256" key="9">
    <source>
        <dbReference type="SAM" id="Phobius"/>
    </source>
</evidence>
<feature type="transmembrane region" description="Helical" evidence="9">
    <location>
        <begin position="253"/>
        <end position="272"/>
    </location>
</feature>
<dbReference type="InterPro" id="IPR044851">
    <property type="entry name" value="Wax_synthase"/>
</dbReference>
<feature type="transmembrane region" description="Helical" evidence="9">
    <location>
        <begin position="338"/>
        <end position="359"/>
    </location>
</feature>
<keyword evidence="4" id="KW-0808">Transferase</keyword>
<dbReference type="InterPro" id="IPR032805">
    <property type="entry name" value="Wax_synthase_dom"/>
</dbReference>
<feature type="transmembrane region" description="Helical" evidence="9">
    <location>
        <begin position="195"/>
        <end position="216"/>
    </location>
</feature>
<evidence type="ECO:0000259" key="10">
    <source>
        <dbReference type="Pfam" id="PF13813"/>
    </source>
</evidence>
<feature type="domain" description="Wax synthase" evidence="10">
    <location>
        <begin position="371"/>
        <end position="457"/>
    </location>
</feature>
<dbReference type="Proteomes" id="UP001419268">
    <property type="component" value="Unassembled WGS sequence"/>
</dbReference>
<evidence type="ECO:0000256" key="5">
    <source>
        <dbReference type="ARBA" id="ARBA00022692"/>
    </source>
</evidence>
<gene>
    <name evidence="11" type="ORF">Scep_012635</name>
</gene>
<protein>
    <recommendedName>
        <fullName evidence="10">Wax synthase domain-containing protein</fullName>
    </recommendedName>
</protein>
<comment type="subcellular location">
    <subcellularLocation>
        <location evidence="1">Membrane</location>
        <topology evidence="1">Multi-pass membrane protein</topology>
    </subcellularLocation>
</comment>
<feature type="transmembrane region" description="Helical" evidence="9">
    <location>
        <begin position="127"/>
        <end position="146"/>
    </location>
</feature>
<evidence type="ECO:0000313" key="11">
    <source>
        <dbReference type="EMBL" id="KAK9133107.1"/>
    </source>
</evidence>
<dbReference type="GO" id="GO:0006629">
    <property type="term" value="P:lipid metabolic process"/>
    <property type="evidence" value="ECO:0007669"/>
    <property type="project" value="InterPro"/>
</dbReference>
<proteinExistence type="inferred from homology"/>
<feature type="transmembrane region" description="Helical" evidence="9">
    <location>
        <begin position="228"/>
        <end position="247"/>
    </location>
</feature>
<evidence type="ECO:0000256" key="1">
    <source>
        <dbReference type="ARBA" id="ARBA00004141"/>
    </source>
</evidence>
<feature type="transmembrane region" description="Helical" evidence="9">
    <location>
        <begin position="480"/>
        <end position="502"/>
    </location>
</feature>
<evidence type="ECO:0000256" key="3">
    <source>
        <dbReference type="ARBA" id="ARBA00007282"/>
    </source>
</evidence>
<comment type="pathway">
    <text evidence="2">Secondary metabolite biosynthesis.</text>
</comment>
<dbReference type="AlphaFoldDB" id="A0AAP0JFW5"/>
<accession>A0AAP0JFW5</accession>
<evidence type="ECO:0000256" key="8">
    <source>
        <dbReference type="ARBA" id="ARBA00023315"/>
    </source>
</evidence>
<dbReference type="EMBL" id="JBBNAG010000005">
    <property type="protein sequence ID" value="KAK9133107.1"/>
    <property type="molecule type" value="Genomic_DNA"/>
</dbReference>
<dbReference type="PANTHER" id="PTHR31595">
    <property type="entry name" value="LONG-CHAIN-ALCOHOL O-FATTY-ACYLTRANSFERASE 3-RELATED"/>
    <property type="match status" value="1"/>
</dbReference>
<dbReference type="GO" id="GO:0008374">
    <property type="term" value="F:O-acyltransferase activity"/>
    <property type="evidence" value="ECO:0007669"/>
    <property type="project" value="InterPro"/>
</dbReference>
<evidence type="ECO:0000313" key="12">
    <source>
        <dbReference type="Proteomes" id="UP001419268"/>
    </source>
</evidence>
<comment type="caution">
    <text evidence="11">The sequence shown here is derived from an EMBL/GenBank/DDBJ whole genome shotgun (WGS) entry which is preliminary data.</text>
</comment>
<keyword evidence="8" id="KW-0012">Acyltransferase</keyword>
<feature type="domain" description="Wax synthase" evidence="10">
    <location>
        <begin position="15"/>
        <end position="99"/>
    </location>
</feature>
<feature type="transmembrane region" description="Helical" evidence="9">
    <location>
        <begin position="449"/>
        <end position="468"/>
    </location>
</feature>
<keyword evidence="6 9" id="KW-1133">Transmembrane helix</keyword>
<keyword evidence="7 9" id="KW-0472">Membrane</keyword>
<evidence type="ECO:0000256" key="6">
    <source>
        <dbReference type="ARBA" id="ARBA00022989"/>
    </source>
</evidence>
<sequence>MFAAPARALLKFEIEPQFDEPYMATSLQDFWGRRWNLMVSCILRPSVYEPVKMVLGPVMGKRWGSACAMMASFAVSGLMHELMYSYLTRVEPTWEVSWFSVVHGVCTALEVVVKNSELGEKWRLNRVVFWVLTIGFVMVTCFWLFFPQLVRNRVDSRGIEELGAAFQLFKDGVINRSGFKNRLTMYDVAYDPSKMIMKSFCISWSAIFASLVYSYFISKNIKPGKIRLISLLPIVLLFTLIPLNLFPSPNICGISAFFITWLANFKLLLFAFDKGPLSSPSLSLVQFISAASLPIKIKKPHDTQMGTLKSPLNYAIKFVLLTIVIRVCEYRSSIHHNLLLTIYCLFIYLNTEILLAMFATPARVLLKIEIEPQFDEPYLSTSLQDFWGRRWNLMVSSILRSSVYEPVRSIAGLVVGKRWGSACAMLASFVVSALMHELIYFYLTRVEPTWEVSWFFVLHGVCTALEVLVKKSEFGEKWRLNRLVSGVLTIGFVMGTSFWLFFPQLVRNKADLRGLEEYRIVSQWLNDQVVRLI</sequence>
<feature type="transmembrane region" description="Helical" evidence="9">
    <location>
        <begin position="422"/>
        <end position="443"/>
    </location>
</feature>
<evidence type="ECO:0000256" key="7">
    <source>
        <dbReference type="ARBA" id="ARBA00023136"/>
    </source>
</evidence>
<evidence type="ECO:0000256" key="2">
    <source>
        <dbReference type="ARBA" id="ARBA00005179"/>
    </source>
</evidence>